<evidence type="ECO:0000313" key="2">
    <source>
        <dbReference type="Proteomes" id="UP000664859"/>
    </source>
</evidence>
<dbReference type="EMBL" id="JAFCMP010000554">
    <property type="protein sequence ID" value="KAG5175090.1"/>
    <property type="molecule type" value="Genomic_DNA"/>
</dbReference>
<reference evidence="1" key="1">
    <citation type="submission" date="2021-02" db="EMBL/GenBank/DDBJ databases">
        <title>First Annotated Genome of the Yellow-green Alga Tribonema minus.</title>
        <authorList>
            <person name="Mahan K.M."/>
        </authorList>
    </citation>
    <scope>NUCLEOTIDE SEQUENCE</scope>
    <source>
        <strain evidence="1">UTEX B ZZ1240</strain>
    </source>
</reference>
<sequence length="724" mass="78856">MLGMGAGHSFAGSNWHIFMRYSGVRAVRQLAGVSSGTEDSETFNGFAIGSQNFGRALDGTFNITDRNTYNAAVTQLRTLEGRDPSYDGWVVPPKWNQIEKKLAVVSTGETSAMSGSASANQIVYQDLGLRTMKLFAMGCNAKFVFANASLEDELFNEPDLQDGYSCHKDATQFAETYVLRSRAIQDAYDDYSSDASAGLVRCPVTNVTAVRNCILKPLLHIAAFADGVRGYYTDPKKLVAVRGWNREFPYVLNTTYADPALTNIQAYDYHVYGKEGYLMIGDASTVSGYIKADYPKGLPLVISEVNAHLPPNWEINFLDQDAPQIASKLGGQLLTMMSIGVIPYVYKFSTAPQTIKTGQDIVTKNGLFWGENYEEPYNIGDSALGGETVRLLALHAQDSHMYPTASSGLPKTVYALAVREGGSADGAYYYMYLINTAAGSAVFDVDLSAWSAWVGGDILTTCVNGTAWSEVLDIRPVPQERILRDWTLPAKTTQLLAVPARPLQLVRRTPVADLHVRGGANADGAYGDLPWLGVGTSARSRHESTFVTLMRFAMPESTAPGAVQAAVLSLVTYNNASIYEDNILQVLCLSPALWDGHVASWSGLSNLETAFLKPAPTEPITSIADNFIKWPSDSRKPSMLVGGHIYLPANATAGTTRQLDLAQCVRTMGGTPGGQVDVLIYRPYRRNAAANVVTGDRLSRGAVIKFYSSEAEEQTFRPTMSWYI</sequence>
<comment type="caution">
    <text evidence="1">The sequence shown here is derived from an EMBL/GenBank/DDBJ whole genome shotgun (WGS) entry which is preliminary data.</text>
</comment>
<protein>
    <submittedName>
        <fullName evidence="1">Uncharacterized protein</fullName>
    </submittedName>
</protein>
<organism evidence="1 2">
    <name type="scientific">Tribonema minus</name>
    <dbReference type="NCBI Taxonomy" id="303371"/>
    <lineage>
        <taxon>Eukaryota</taxon>
        <taxon>Sar</taxon>
        <taxon>Stramenopiles</taxon>
        <taxon>Ochrophyta</taxon>
        <taxon>PX clade</taxon>
        <taxon>Xanthophyceae</taxon>
        <taxon>Tribonematales</taxon>
        <taxon>Tribonemataceae</taxon>
        <taxon>Tribonema</taxon>
    </lineage>
</organism>
<dbReference type="AlphaFoldDB" id="A0A836C6P0"/>
<gene>
    <name evidence="1" type="ORF">JKP88DRAFT_283885</name>
</gene>
<accession>A0A836C6P0</accession>
<keyword evidence="2" id="KW-1185">Reference proteome</keyword>
<evidence type="ECO:0000313" key="1">
    <source>
        <dbReference type="EMBL" id="KAG5175090.1"/>
    </source>
</evidence>
<dbReference type="Proteomes" id="UP000664859">
    <property type="component" value="Unassembled WGS sequence"/>
</dbReference>
<proteinExistence type="predicted"/>
<name>A0A836C6P0_9STRA</name>